<feature type="chain" id="PRO_5011688184" description="Glycine rich protein" evidence="2">
    <location>
        <begin position="36"/>
        <end position="398"/>
    </location>
</feature>
<name>A0A1I6J3L6_9MICO</name>
<proteinExistence type="predicted"/>
<evidence type="ECO:0000256" key="2">
    <source>
        <dbReference type="SAM" id="SignalP"/>
    </source>
</evidence>
<feature type="signal peptide" evidence="2">
    <location>
        <begin position="1"/>
        <end position="35"/>
    </location>
</feature>
<accession>A0A1I6J3L6</accession>
<dbReference type="EMBL" id="FOYR01000004">
    <property type="protein sequence ID" value="SFR73517.1"/>
    <property type="molecule type" value="Genomic_DNA"/>
</dbReference>
<feature type="compositionally biased region" description="Gly residues" evidence="1">
    <location>
        <begin position="273"/>
        <end position="292"/>
    </location>
</feature>
<dbReference type="InterPro" id="IPR006311">
    <property type="entry name" value="TAT_signal"/>
</dbReference>
<dbReference type="Proteomes" id="UP000198877">
    <property type="component" value="Unassembled WGS sequence"/>
</dbReference>
<keyword evidence="2" id="KW-0732">Signal</keyword>
<dbReference type="PROSITE" id="PS51318">
    <property type="entry name" value="TAT"/>
    <property type="match status" value="1"/>
</dbReference>
<dbReference type="AlphaFoldDB" id="A0A1I6J3L6"/>
<dbReference type="RefSeq" id="WP_139232288.1">
    <property type="nucleotide sequence ID" value="NZ_FOYR01000004.1"/>
</dbReference>
<reference evidence="4" key="1">
    <citation type="submission" date="2016-10" db="EMBL/GenBank/DDBJ databases">
        <authorList>
            <person name="Varghese N."/>
            <person name="Submissions S."/>
        </authorList>
    </citation>
    <scope>NUCLEOTIDE SEQUENCE [LARGE SCALE GENOMIC DNA]</scope>
    <source>
        <strain evidence="4">CL127</strain>
    </source>
</reference>
<evidence type="ECO:0000313" key="4">
    <source>
        <dbReference type="Proteomes" id="UP000198877"/>
    </source>
</evidence>
<sequence>MNDAVKKIHRRTIVKGAAWSIPVIAAATAVPGAIASTPTTTYTVTATGSGTNSKTCSFVLPAGATNISYVVTGGGGGGFLGAAGAELTGTLSSPVADTPIQLIAAGGGLWGGANFTENGGSPVQPREGLGGEGFGNGGSAPLPAGALDGYPANAVRIAGGGGGGSALLIGGVAAVVAGGGGGGGVRDGSYSVKLDGNGAEKATDGAGGSGATSVAGAAPNGGDTVIEIRQDGQGPVLRSVTALGGAGGSGAAGGAGGSWTSFGTDFTTAPNGLSGGNGTLGSPSAGGNGGDGVVTSLSGQTWAPKVTLTISSGGGGGGFSGGGGGGAANAAKFGYDSSLVGGAGGGGSNYVGNAGGILVTNDSVTTADNGAGAHVVVAGGPGTVTITFTAAPGLTFGC</sequence>
<gene>
    <name evidence="3" type="ORF">SAMN04488591_3282</name>
</gene>
<organism evidence="3 4">
    <name type="scientific">Microbacterium azadirachtae</name>
    <dbReference type="NCBI Taxonomy" id="582680"/>
    <lineage>
        <taxon>Bacteria</taxon>
        <taxon>Bacillati</taxon>
        <taxon>Actinomycetota</taxon>
        <taxon>Actinomycetes</taxon>
        <taxon>Micrococcales</taxon>
        <taxon>Microbacteriaceae</taxon>
        <taxon>Microbacterium</taxon>
    </lineage>
</organism>
<evidence type="ECO:0008006" key="5">
    <source>
        <dbReference type="Google" id="ProtNLM"/>
    </source>
</evidence>
<feature type="region of interest" description="Disordered" evidence="1">
    <location>
        <begin position="273"/>
        <end position="297"/>
    </location>
</feature>
<protein>
    <recommendedName>
        <fullName evidence="5">Glycine rich protein</fullName>
    </recommendedName>
</protein>
<evidence type="ECO:0000256" key="1">
    <source>
        <dbReference type="SAM" id="MobiDB-lite"/>
    </source>
</evidence>
<evidence type="ECO:0000313" key="3">
    <source>
        <dbReference type="EMBL" id="SFR73517.1"/>
    </source>
</evidence>
<feature type="region of interest" description="Disordered" evidence="1">
    <location>
        <begin position="199"/>
        <end position="223"/>
    </location>
</feature>